<gene>
    <name evidence="1" type="ORF">OIU79_013768</name>
</gene>
<accession>A0A9Q0PP19</accession>
<reference evidence="1" key="2">
    <citation type="journal article" date="2023" name="Int. J. Mol. Sci.">
        <title>De Novo Assembly and Annotation of 11 Diverse Shrub Willow (Salix) Genomes Reveals Novel Gene Organization in Sex-Linked Regions.</title>
        <authorList>
            <person name="Hyden B."/>
            <person name="Feng K."/>
            <person name="Yates T.B."/>
            <person name="Jawdy S."/>
            <person name="Cereghino C."/>
            <person name="Smart L.B."/>
            <person name="Muchero W."/>
        </authorList>
    </citation>
    <scope>NUCLEOTIDE SEQUENCE</scope>
    <source>
        <tissue evidence="1">Shoot tip</tissue>
    </source>
</reference>
<name>A0A9Q0PP19_SALPP</name>
<proteinExistence type="predicted"/>
<evidence type="ECO:0000313" key="1">
    <source>
        <dbReference type="EMBL" id="KAJ6691854.1"/>
    </source>
</evidence>
<comment type="caution">
    <text evidence="1">The sequence shown here is derived from an EMBL/GenBank/DDBJ whole genome shotgun (WGS) entry which is preliminary data.</text>
</comment>
<sequence>MRVLTKTEFSSRGKGGGRKREVLERVPHVKRERIKEAAPSVAKETWDHRHHELQEGGGSVLSDIELLSEIFSILFVFNSIMLW</sequence>
<feature type="non-terminal residue" evidence="1">
    <location>
        <position position="83"/>
    </location>
</feature>
<evidence type="ECO:0000313" key="2">
    <source>
        <dbReference type="Proteomes" id="UP001151532"/>
    </source>
</evidence>
<protein>
    <submittedName>
        <fullName evidence="1">Uncharacterized protein</fullName>
    </submittedName>
</protein>
<keyword evidence="2" id="KW-1185">Reference proteome</keyword>
<dbReference type="EMBL" id="JAPFFK010000018">
    <property type="protein sequence ID" value="KAJ6691854.1"/>
    <property type="molecule type" value="Genomic_DNA"/>
</dbReference>
<reference evidence="1" key="1">
    <citation type="submission" date="2022-11" db="EMBL/GenBank/DDBJ databases">
        <authorList>
            <person name="Hyden B.L."/>
            <person name="Feng K."/>
            <person name="Yates T."/>
            <person name="Jawdy S."/>
            <person name="Smart L.B."/>
            <person name="Muchero W."/>
        </authorList>
    </citation>
    <scope>NUCLEOTIDE SEQUENCE</scope>
    <source>
        <tissue evidence="1">Shoot tip</tissue>
    </source>
</reference>
<dbReference type="Proteomes" id="UP001151532">
    <property type="component" value="Chromosome 9"/>
</dbReference>
<dbReference type="AlphaFoldDB" id="A0A9Q0PP19"/>
<organism evidence="1 2">
    <name type="scientific">Salix purpurea</name>
    <name type="common">Purple osier willow</name>
    <dbReference type="NCBI Taxonomy" id="77065"/>
    <lineage>
        <taxon>Eukaryota</taxon>
        <taxon>Viridiplantae</taxon>
        <taxon>Streptophyta</taxon>
        <taxon>Embryophyta</taxon>
        <taxon>Tracheophyta</taxon>
        <taxon>Spermatophyta</taxon>
        <taxon>Magnoliopsida</taxon>
        <taxon>eudicotyledons</taxon>
        <taxon>Gunneridae</taxon>
        <taxon>Pentapetalae</taxon>
        <taxon>rosids</taxon>
        <taxon>fabids</taxon>
        <taxon>Malpighiales</taxon>
        <taxon>Salicaceae</taxon>
        <taxon>Saliceae</taxon>
        <taxon>Salix</taxon>
    </lineage>
</organism>